<sequence length="364" mass="41985">MRSRRSKYSFRRASLQTVIFLFFFVLPLVVIILRAATSGLAVLAEQRESTGARSSSSFLNYFLPLTPVNNFKEYTDLIPLNIQDTKGDASKLRTALVLTGAVGKVYYRPSSNIRQSKDLYSEKFPYTPIRITSTGIKKHIVEPNGEKFVDVFVHSWNPDLKDNFERYFNPVSAVFEDNTKYEEHFKNDFIGSDWRQVSWSYSIKKALESVFEYENKMGIQYDRIILYRPDLVLLKDINLDFIFKEPGAEATVFVNNHHGNGKGDFHFIMNHRNAEKFANLYDSLANDPIDRHATMHGWIKNYIENDMKASWGLSGIRPGKDEEVYRKLPFCKMKDACQELVELGFTIADFKTVRLNNCINITAA</sequence>
<dbReference type="EMBL" id="HBIN01007649">
    <property type="protein sequence ID" value="CAE0435346.1"/>
    <property type="molecule type" value="Transcribed_RNA"/>
</dbReference>
<name>A0A7S3PF74_9STRA</name>
<organism evidence="1">
    <name type="scientific">Aplanochytrium stocchinoi</name>
    <dbReference type="NCBI Taxonomy" id="215587"/>
    <lineage>
        <taxon>Eukaryota</taxon>
        <taxon>Sar</taxon>
        <taxon>Stramenopiles</taxon>
        <taxon>Bigyra</taxon>
        <taxon>Labyrinthulomycetes</taxon>
        <taxon>Thraustochytrida</taxon>
        <taxon>Thraustochytriidae</taxon>
        <taxon>Aplanochytrium</taxon>
    </lineage>
</organism>
<gene>
    <name evidence="1" type="ORF">ASTO00021_LOCUS5626</name>
</gene>
<protein>
    <submittedName>
        <fullName evidence="1">Uncharacterized protein</fullName>
    </submittedName>
</protein>
<proteinExistence type="predicted"/>
<dbReference type="AlphaFoldDB" id="A0A7S3PF74"/>
<evidence type="ECO:0000313" key="1">
    <source>
        <dbReference type="EMBL" id="CAE0435346.1"/>
    </source>
</evidence>
<accession>A0A7S3PF74</accession>
<reference evidence="1" key="1">
    <citation type="submission" date="2021-01" db="EMBL/GenBank/DDBJ databases">
        <authorList>
            <person name="Corre E."/>
            <person name="Pelletier E."/>
            <person name="Niang G."/>
            <person name="Scheremetjew M."/>
            <person name="Finn R."/>
            <person name="Kale V."/>
            <person name="Holt S."/>
            <person name="Cochrane G."/>
            <person name="Meng A."/>
            <person name="Brown T."/>
            <person name="Cohen L."/>
        </authorList>
    </citation>
    <scope>NUCLEOTIDE SEQUENCE</scope>
    <source>
        <strain evidence="1">GSBS06</strain>
    </source>
</reference>